<comment type="caution">
    <text evidence="1">The sequence shown here is derived from an EMBL/GenBank/DDBJ whole genome shotgun (WGS) entry which is preliminary data.</text>
</comment>
<dbReference type="AlphaFoldDB" id="A0AAV0C6P8"/>
<dbReference type="EMBL" id="CAMAPF010000017">
    <property type="protein sequence ID" value="CAH9070220.1"/>
    <property type="molecule type" value="Genomic_DNA"/>
</dbReference>
<evidence type="ECO:0000313" key="2">
    <source>
        <dbReference type="Proteomes" id="UP001152523"/>
    </source>
</evidence>
<gene>
    <name evidence="1" type="ORF">CEPIT_LOCUS3351</name>
</gene>
<dbReference type="Proteomes" id="UP001152523">
    <property type="component" value="Unassembled WGS sequence"/>
</dbReference>
<name>A0AAV0C6P8_9ASTE</name>
<evidence type="ECO:0000313" key="1">
    <source>
        <dbReference type="EMBL" id="CAH9070220.1"/>
    </source>
</evidence>
<proteinExistence type="predicted"/>
<reference evidence="1" key="1">
    <citation type="submission" date="2022-07" db="EMBL/GenBank/DDBJ databases">
        <authorList>
            <person name="Macas J."/>
            <person name="Novak P."/>
            <person name="Neumann P."/>
        </authorList>
    </citation>
    <scope>NUCLEOTIDE SEQUENCE</scope>
</reference>
<keyword evidence="2" id="KW-1185">Reference proteome</keyword>
<protein>
    <submittedName>
        <fullName evidence="1">Uncharacterized protein</fullName>
    </submittedName>
</protein>
<sequence length="160" mass="17571">MRASIRGKEVQHAGSISATVMGGSVNMLRCDDAAVHIRHAVAEAFGAARRRVGAFGRGGDGFHSAALLLRVTFPAAEVLAEPAEEFGDCLGEFGGVRCALSGELVDRVSVPARSRSHRHDLELLLVPHLMWDVWLHRLRRMPPHLARFLRPSFLWSLGFL</sequence>
<accession>A0AAV0C6P8</accession>
<organism evidence="1 2">
    <name type="scientific">Cuscuta epithymum</name>
    <dbReference type="NCBI Taxonomy" id="186058"/>
    <lineage>
        <taxon>Eukaryota</taxon>
        <taxon>Viridiplantae</taxon>
        <taxon>Streptophyta</taxon>
        <taxon>Embryophyta</taxon>
        <taxon>Tracheophyta</taxon>
        <taxon>Spermatophyta</taxon>
        <taxon>Magnoliopsida</taxon>
        <taxon>eudicotyledons</taxon>
        <taxon>Gunneridae</taxon>
        <taxon>Pentapetalae</taxon>
        <taxon>asterids</taxon>
        <taxon>lamiids</taxon>
        <taxon>Solanales</taxon>
        <taxon>Convolvulaceae</taxon>
        <taxon>Cuscuteae</taxon>
        <taxon>Cuscuta</taxon>
        <taxon>Cuscuta subgen. Cuscuta</taxon>
    </lineage>
</organism>